<organism evidence="1 2">
    <name type="scientific">Fructilactobacillus florum DSM 22689 = JCM 16035</name>
    <dbReference type="NCBI Taxonomy" id="1423745"/>
    <lineage>
        <taxon>Bacteria</taxon>
        <taxon>Bacillati</taxon>
        <taxon>Bacillota</taxon>
        <taxon>Bacilli</taxon>
        <taxon>Lactobacillales</taxon>
        <taxon>Lactobacillaceae</taxon>
        <taxon>Fructilactobacillus</taxon>
    </lineage>
</organism>
<evidence type="ECO:0000313" key="2">
    <source>
        <dbReference type="Proteomes" id="UP000051586"/>
    </source>
</evidence>
<dbReference type="SFLD" id="SFLDS00003">
    <property type="entry name" value="Haloacid_Dehalogenase"/>
    <property type="match status" value="1"/>
</dbReference>
<dbReference type="SUPFAM" id="SSF56784">
    <property type="entry name" value="HAD-like"/>
    <property type="match status" value="1"/>
</dbReference>
<evidence type="ECO:0000313" key="1">
    <source>
        <dbReference type="EMBL" id="KRM91414.1"/>
    </source>
</evidence>
<sequence length="212" mass="23839">MHNLIWDFDGTLFDTYPTMVTAFAKALAQNGIDEIEIDAEQIYQQLRVHSLAAALQRFSAEFKLSITELSASYHKWEQLEIKLAKPMPHSHEVLKLVTSEGGENELETHRDQQSIELLTTAKMISEFSGVVTSQQGFARKPSPAGILYLLQHSKLQRENTAMIGDRKLDILAGQRAGLQTILFDKDYLITDDGHPDVIIRDLSELKPLLAGH</sequence>
<dbReference type="AlphaFoldDB" id="A0A0R2CTM6"/>
<dbReference type="GO" id="GO:0005829">
    <property type="term" value="C:cytosol"/>
    <property type="evidence" value="ECO:0007669"/>
    <property type="project" value="TreeGrafter"/>
</dbReference>
<reference evidence="1 2" key="1">
    <citation type="journal article" date="2015" name="Genome Announc.">
        <title>Expanding the biotechnology potential of lactobacilli through comparative genomics of 213 strains and associated genera.</title>
        <authorList>
            <person name="Sun Z."/>
            <person name="Harris H.M."/>
            <person name="McCann A."/>
            <person name="Guo C."/>
            <person name="Argimon S."/>
            <person name="Zhang W."/>
            <person name="Yang X."/>
            <person name="Jeffery I.B."/>
            <person name="Cooney J.C."/>
            <person name="Kagawa T.F."/>
            <person name="Liu W."/>
            <person name="Song Y."/>
            <person name="Salvetti E."/>
            <person name="Wrobel A."/>
            <person name="Rasinkangas P."/>
            <person name="Parkhill J."/>
            <person name="Rea M.C."/>
            <person name="O'Sullivan O."/>
            <person name="Ritari J."/>
            <person name="Douillard F.P."/>
            <person name="Paul Ross R."/>
            <person name="Yang R."/>
            <person name="Briner A.E."/>
            <person name="Felis G.E."/>
            <person name="de Vos W.M."/>
            <person name="Barrangou R."/>
            <person name="Klaenhammer T.R."/>
            <person name="Caufield P.W."/>
            <person name="Cui Y."/>
            <person name="Zhang H."/>
            <person name="O'Toole P.W."/>
        </authorList>
    </citation>
    <scope>NUCLEOTIDE SEQUENCE [LARGE SCALE GENOMIC DNA]</scope>
    <source>
        <strain evidence="1 2">DSM 22689</strain>
    </source>
</reference>
<dbReference type="Gene3D" id="1.10.150.240">
    <property type="entry name" value="Putative phosphatase, domain 2"/>
    <property type="match status" value="1"/>
</dbReference>
<dbReference type="InterPro" id="IPR006439">
    <property type="entry name" value="HAD-SF_hydro_IA"/>
</dbReference>
<dbReference type="Gene3D" id="3.40.50.1000">
    <property type="entry name" value="HAD superfamily/HAD-like"/>
    <property type="match status" value="1"/>
</dbReference>
<dbReference type="InterPro" id="IPR050155">
    <property type="entry name" value="HAD-like_hydrolase_sf"/>
</dbReference>
<accession>A0A0R2CTM6</accession>
<dbReference type="GO" id="GO:0006281">
    <property type="term" value="P:DNA repair"/>
    <property type="evidence" value="ECO:0007669"/>
    <property type="project" value="TreeGrafter"/>
</dbReference>
<keyword evidence="1" id="KW-0378">Hydrolase</keyword>
<dbReference type="PANTHER" id="PTHR43434">
    <property type="entry name" value="PHOSPHOGLYCOLATE PHOSPHATASE"/>
    <property type="match status" value="1"/>
</dbReference>
<dbReference type="RefSeq" id="WP_054689798.1">
    <property type="nucleotide sequence ID" value="NZ_AYZI01000005.1"/>
</dbReference>
<comment type="caution">
    <text evidence="1">The sequence shown here is derived from an EMBL/GenBank/DDBJ whole genome shotgun (WGS) entry which is preliminary data.</text>
</comment>
<dbReference type="InterPro" id="IPR041492">
    <property type="entry name" value="HAD_2"/>
</dbReference>
<protein>
    <submittedName>
        <fullName evidence="1">HAD-superfamily hydrolase</fullName>
    </submittedName>
</protein>
<proteinExistence type="predicted"/>
<dbReference type="InterPro" id="IPR036412">
    <property type="entry name" value="HAD-like_sf"/>
</dbReference>
<dbReference type="InterPro" id="IPR023198">
    <property type="entry name" value="PGP-like_dom2"/>
</dbReference>
<dbReference type="NCBIfam" id="TIGR01549">
    <property type="entry name" value="HAD-SF-IA-v1"/>
    <property type="match status" value="1"/>
</dbReference>
<dbReference type="SFLD" id="SFLDG01129">
    <property type="entry name" value="C1.5:_HAD__Beta-PGM__Phosphata"/>
    <property type="match status" value="1"/>
</dbReference>
<dbReference type="Proteomes" id="UP000051586">
    <property type="component" value="Unassembled WGS sequence"/>
</dbReference>
<dbReference type="PATRIC" id="fig|1423745.4.peg.986"/>
<dbReference type="EMBL" id="AYZI01000005">
    <property type="protein sequence ID" value="KRM91414.1"/>
    <property type="molecule type" value="Genomic_DNA"/>
</dbReference>
<dbReference type="Pfam" id="PF13419">
    <property type="entry name" value="HAD_2"/>
    <property type="match status" value="1"/>
</dbReference>
<dbReference type="InterPro" id="IPR023214">
    <property type="entry name" value="HAD_sf"/>
</dbReference>
<gene>
    <name evidence="1" type="ORF">FC87_GL000925</name>
</gene>
<name>A0A0R2CTM6_9LACO</name>
<dbReference type="PANTHER" id="PTHR43434:SF25">
    <property type="entry name" value="PHOSPHOGLYCOLATE PHOSPHATASE"/>
    <property type="match status" value="1"/>
</dbReference>
<dbReference type="GO" id="GO:0008967">
    <property type="term" value="F:phosphoglycolate phosphatase activity"/>
    <property type="evidence" value="ECO:0007669"/>
    <property type="project" value="TreeGrafter"/>
</dbReference>
<dbReference type="STRING" id="1423745.GCA_001311215_00326"/>